<feature type="compositionally biased region" description="Polar residues" evidence="1">
    <location>
        <begin position="598"/>
        <end position="610"/>
    </location>
</feature>
<feature type="region of interest" description="Disordered" evidence="1">
    <location>
        <begin position="595"/>
        <end position="615"/>
    </location>
</feature>
<accession>A0A8J6KE09</accession>
<feature type="region of interest" description="Disordered" evidence="1">
    <location>
        <begin position="132"/>
        <end position="219"/>
    </location>
</feature>
<keyword evidence="3" id="KW-1185">Reference proteome</keyword>
<evidence type="ECO:0000313" key="2">
    <source>
        <dbReference type="EMBL" id="KAG9485449.1"/>
    </source>
</evidence>
<feature type="compositionally biased region" description="Acidic residues" evidence="1">
    <location>
        <begin position="64"/>
        <end position="78"/>
    </location>
</feature>
<dbReference type="InterPro" id="IPR026152">
    <property type="entry name" value="SARG"/>
</dbReference>
<name>A0A8J6KE09_ELECQ</name>
<evidence type="ECO:0000256" key="1">
    <source>
        <dbReference type="SAM" id="MobiDB-lite"/>
    </source>
</evidence>
<protein>
    <submittedName>
        <fullName evidence="2">Uncharacterized protein</fullName>
    </submittedName>
</protein>
<comment type="caution">
    <text evidence="2">The sequence shown here is derived from an EMBL/GenBank/DDBJ whole genome shotgun (WGS) entry which is preliminary data.</text>
</comment>
<sequence>MPEKNLWTRHVGMEALNSVGSTGSCDSMESISSNHSAFSGDGYDHLSAEERECLMFLEETIDSLDNEDDSGVSNDELEVTEKSTNHLATEPTKVPTSDDNDEAKQITTVFPKLEEWVATAKIPQGYHSFPRIIQASREETTKQTTDSKLPDSKSDQTKSWHGKPKSMSSINRPQTEEPCISDLLIIPPPEPFRDPQVIIDKRRSVTDPTDAREVRYDKAPLKPATVSEYKGMQPVVKPLSTSTQSLLPRVSSPKPTTGLQETISQAEEKSVDFKQGPPTAPKPRTLPPHIILKSSSGVVTNLDPQTRLRTFSAHERIMDRTHDSTIPKVPHSKEQERARFEALQKLGLTGILGSQENISMRSSKTDLSQAQGVGDQGNKDVNKKSDANQQDKVDLLGAVPTQPSIIIHKTDDSPVRYENLSKNRLSMTLNTPEKDEPVGEITLSSQIDPNDVEVPQQHHIKSNVFGRSSQSMKINMQEKADDVVIQSPKPLNEVSTTTDGSSSNIEVDTTKHTLPSHSHPPSKVDIKSDKSAYATNELSTGLDVPLKSPKQDLDKKPSTLKTNPVEKGNVIPEINSAPLKQSEYLSIGAKPLEKRGSSENISHISTSPGKTFSFPRPKEVVLAHRSPEVVRVPGNDKV</sequence>
<dbReference type="PANTHER" id="PTHR21555:SF0">
    <property type="entry name" value="SPECIFICALLY ANDROGEN-REGULATED GENE PROTEIN"/>
    <property type="match status" value="1"/>
</dbReference>
<feature type="region of interest" description="Disordered" evidence="1">
    <location>
        <begin position="486"/>
        <end position="569"/>
    </location>
</feature>
<dbReference type="Proteomes" id="UP000770717">
    <property type="component" value="Unassembled WGS sequence"/>
</dbReference>
<feature type="compositionally biased region" description="Basic and acidic residues" evidence="1">
    <location>
        <begin position="377"/>
        <end position="390"/>
    </location>
</feature>
<feature type="compositionally biased region" description="Polar residues" evidence="1">
    <location>
        <begin position="293"/>
        <end position="305"/>
    </location>
</feature>
<dbReference type="AlphaFoldDB" id="A0A8J6KE09"/>
<dbReference type="EMBL" id="WNTK01000004">
    <property type="protein sequence ID" value="KAG9485449.1"/>
    <property type="molecule type" value="Genomic_DNA"/>
</dbReference>
<organism evidence="2 3">
    <name type="scientific">Eleutherodactylus coqui</name>
    <name type="common">Puerto Rican coqui</name>
    <dbReference type="NCBI Taxonomy" id="57060"/>
    <lineage>
        <taxon>Eukaryota</taxon>
        <taxon>Metazoa</taxon>
        <taxon>Chordata</taxon>
        <taxon>Craniata</taxon>
        <taxon>Vertebrata</taxon>
        <taxon>Euteleostomi</taxon>
        <taxon>Amphibia</taxon>
        <taxon>Batrachia</taxon>
        <taxon>Anura</taxon>
        <taxon>Neobatrachia</taxon>
        <taxon>Hyloidea</taxon>
        <taxon>Eleutherodactylidae</taxon>
        <taxon>Eleutherodactylinae</taxon>
        <taxon>Eleutherodactylus</taxon>
        <taxon>Eleutherodactylus</taxon>
    </lineage>
</organism>
<feature type="region of interest" description="Disordered" evidence="1">
    <location>
        <begin position="64"/>
        <end position="102"/>
    </location>
</feature>
<feature type="compositionally biased region" description="Polar residues" evidence="1">
    <location>
        <begin position="493"/>
        <end position="516"/>
    </location>
</feature>
<feature type="compositionally biased region" description="Basic and acidic residues" evidence="1">
    <location>
        <begin position="148"/>
        <end position="158"/>
    </location>
</feature>
<feature type="region of interest" description="Disordered" evidence="1">
    <location>
        <begin position="235"/>
        <end position="305"/>
    </location>
</feature>
<dbReference type="Pfam" id="PF15385">
    <property type="entry name" value="SARG"/>
    <property type="match status" value="1"/>
</dbReference>
<proteinExistence type="predicted"/>
<dbReference type="PROSITE" id="PS51257">
    <property type="entry name" value="PROKAR_LIPOPROTEIN"/>
    <property type="match status" value="1"/>
</dbReference>
<evidence type="ECO:0000313" key="3">
    <source>
        <dbReference type="Proteomes" id="UP000770717"/>
    </source>
</evidence>
<dbReference type="PANTHER" id="PTHR21555">
    <property type="entry name" value="SPECIFICALLY ANDROGEN-REGULATED GENE PROTEIN"/>
    <property type="match status" value="1"/>
</dbReference>
<feature type="compositionally biased region" description="Polar residues" evidence="1">
    <location>
        <begin position="361"/>
        <end position="371"/>
    </location>
</feature>
<feature type="non-terminal residue" evidence="2">
    <location>
        <position position="638"/>
    </location>
</feature>
<reference evidence="2" key="1">
    <citation type="thesis" date="2020" institute="ProQuest LLC" country="789 East Eisenhower Parkway, Ann Arbor, MI, USA">
        <title>Comparative Genomics and Chromosome Evolution.</title>
        <authorList>
            <person name="Mudd A.B."/>
        </authorList>
    </citation>
    <scope>NUCLEOTIDE SEQUENCE</scope>
    <source>
        <strain evidence="2">HN-11 Male</strain>
        <tissue evidence="2">Kidney and liver</tissue>
    </source>
</reference>
<feature type="region of interest" description="Disordered" evidence="1">
    <location>
        <begin position="361"/>
        <end position="390"/>
    </location>
</feature>
<dbReference type="OrthoDB" id="9898538at2759"/>
<feature type="compositionally biased region" description="Basic and acidic residues" evidence="1">
    <location>
        <begin position="199"/>
        <end position="219"/>
    </location>
</feature>
<feature type="compositionally biased region" description="Polar residues" evidence="1">
    <location>
        <begin position="253"/>
        <end position="265"/>
    </location>
</feature>
<gene>
    <name evidence="2" type="ORF">GDO78_008495</name>
</gene>
<dbReference type="GO" id="GO:0005737">
    <property type="term" value="C:cytoplasm"/>
    <property type="evidence" value="ECO:0007669"/>
    <property type="project" value="TreeGrafter"/>
</dbReference>